<evidence type="ECO:0000313" key="4">
    <source>
        <dbReference type="Proteomes" id="UP000742024"/>
    </source>
</evidence>
<accession>A0A9P7MPC5</accession>
<reference evidence="3 4" key="1">
    <citation type="journal article" date="2020" name="bioRxiv">
        <title>Whole genome comparisons of ergot fungi reveals the divergence and evolution of species within the genus Claviceps are the result of varying mechanisms driving genome evolution and host range expansion.</title>
        <authorList>
            <person name="Wyka S.A."/>
            <person name="Mondo S.J."/>
            <person name="Liu M."/>
            <person name="Dettman J."/>
            <person name="Nalam V."/>
            <person name="Broders K.D."/>
        </authorList>
    </citation>
    <scope>NUCLEOTIDE SEQUENCE</scope>
    <source>
        <strain evidence="3">CCC 1102</strain>
        <strain evidence="2 4">LM583</strain>
    </source>
</reference>
<evidence type="ECO:0000256" key="1">
    <source>
        <dbReference type="SAM" id="SignalP"/>
    </source>
</evidence>
<keyword evidence="4" id="KW-1185">Reference proteome</keyword>
<dbReference type="EMBL" id="SRPR01000153">
    <property type="protein sequence ID" value="KAG5958190.1"/>
    <property type="molecule type" value="Genomic_DNA"/>
</dbReference>
<dbReference type="EMBL" id="SRPS01000172">
    <property type="protein sequence ID" value="KAG5964372.1"/>
    <property type="molecule type" value="Genomic_DNA"/>
</dbReference>
<sequence>MQFLSALFLAVAASVASAAVLDPAYSPDLKARNNDIRWCNQGTSGDGGCEALGHHTYCCSMSASPIGVFKFQRNVIVASKNSHGGTSCEGNGGNVYCA</sequence>
<name>A0A9P7MPC5_9HYPO</name>
<organism evidence="3 5">
    <name type="scientific">Claviceps arundinis</name>
    <dbReference type="NCBI Taxonomy" id="1623583"/>
    <lineage>
        <taxon>Eukaryota</taxon>
        <taxon>Fungi</taxon>
        <taxon>Dikarya</taxon>
        <taxon>Ascomycota</taxon>
        <taxon>Pezizomycotina</taxon>
        <taxon>Sordariomycetes</taxon>
        <taxon>Hypocreomycetidae</taxon>
        <taxon>Hypocreales</taxon>
        <taxon>Clavicipitaceae</taxon>
        <taxon>Claviceps</taxon>
    </lineage>
</organism>
<evidence type="ECO:0000313" key="2">
    <source>
        <dbReference type="EMBL" id="KAG5958190.1"/>
    </source>
</evidence>
<protein>
    <submittedName>
        <fullName evidence="3">Uncharacterized protein</fullName>
    </submittedName>
</protein>
<feature type="chain" id="PRO_5040450134" evidence="1">
    <location>
        <begin position="19"/>
        <end position="98"/>
    </location>
</feature>
<proteinExistence type="predicted"/>
<dbReference type="AlphaFoldDB" id="A0A9P7MPC5"/>
<dbReference type="Proteomes" id="UP000784919">
    <property type="component" value="Unassembled WGS sequence"/>
</dbReference>
<evidence type="ECO:0000313" key="3">
    <source>
        <dbReference type="EMBL" id="KAG5964372.1"/>
    </source>
</evidence>
<keyword evidence="1" id="KW-0732">Signal</keyword>
<dbReference type="Proteomes" id="UP000742024">
    <property type="component" value="Unassembled WGS sequence"/>
</dbReference>
<evidence type="ECO:0000313" key="5">
    <source>
        <dbReference type="Proteomes" id="UP000784919"/>
    </source>
</evidence>
<feature type="signal peptide" evidence="1">
    <location>
        <begin position="1"/>
        <end position="18"/>
    </location>
</feature>
<gene>
    <name evidence="3" type="ORF">E4U56_002290</name>
    <name evidence="2" type="ORF">E4U57_001463</name>
</gene>
<comment type="caution">
    <text evidence="3">The sequence shown here is derived from an EMBL/GenBank/DDBJ whole genome shotgun (WGS) entry which is preliminary data.</text>
</comment>
<dbReference type="OrthoDB" id="4960317at2759"/>